<proteinExistence type="predicted"/>
<feature type="compositionally biased region" description="Basic residues" evidence="1">
    <location>
        <begin position="277"/>
        <end position="288"/>
    </location>
</feature>
<organism evidence="2 3">
    <name type="scientific">Pseudogymnoascus verrucosus</name>
    <dbReference type="NCBI Taxonomy" id="342668"/>
    <lineage>
        <taxon>Eukaryota</taxon>
        <taxon>Fungi</taxon>
        <taxon>Dikarya</taxon>
        <taxon>Ascomycota</taxon>
        <taxon>Pezizomycotina</taxon>
        <taxon>Leotiomycetes</taxon>
        <taxon>Thelebolales</taxon>
        <taxon>Thelebolaceae</taxon>
        <taxon>Pseudogymnoascus</taxon>
    </lineage>
</organism>
<reference evidence="3" key="2">
    <citation type="journal article" date="2018" name="Nat. Commun.">
        <title>Extreme sensitivity to ultraviolet light in the fungal pathogen causing white-nose syndrome of bats.</title>
        <authorList>
            <person name="Palmer J.M."/>
            <person name="Drees K.P."/>
            <person name="Foster J.T."/>
            <person name="Lindner D.L."/>
        </authorList>
    </citation>
    <scope>NUCLEOTIDE SEQUENCE [LARGE SCALE GENOMIC DNA]</scope>
    <source>
        <strain evidence="3">UAMH 10579</strain>
    </source>
</reference>
<protein>
    <submittedName>
        <fullName evidence="2">Uncharacterized protein</fullName>
    </submittedName>
</protein>
<dbReference type="STRING" id="342668.A0A1B8GVB6"/>
<evidence type="ECO:0000313" key="3">
    <source>
        <dbReference type="Proteomes" id="UP000091956"/>
    </source>
</evidence>
<dbReference type="EMBL" id="KV460211">
    <property type="protein sequence ID" value="OBT99784.2"/>
    <property type="molecule type" value="Genomic_DNA"/>
</dbReference>
<feature type="region of interest" description="Disordered" evidence="1">
    <location>
        <begin position="274"/>
        <end position="303"/>
    </location>
</feature>
<gene>
    <name evidence="2" type="ORF">VE01_02081</name>
</gene>
<feature type="region of interest" description="Disordered" evidence="1">
    <location>
        <begin position="155"/>
        <end position="175"/>
    </location>
</feature>
<dbReference type="RefSeq" id="XP_018133517.2">
    <property type="nucleotide sequence ID" value="XM_018271592.2"/>
</dbReference>
<feature type="compositionally biased region" description="Basic and acidic residues" evidence="1">
    <location>
        <begin position="1"/>
        <end position="21"/>
    </location>
</feature>
<dbReference type="AlphaFoldDB" id="A0A1B8GVB6"/>
<keyword evidence="3" id="KW-1185">Reference proteome</keyword>
<feature type="region of interest" description="Disordered" evidence="1">
    <location>
        <begin position="1"/>
        <end position="29"/>
    </location>
</feature>
<evidence type="ECO:0000256" key="1">
    <source>
        <dbReference type="SAM" id="MobiDB-lite"/>
    </source>
</evidence>
<dbReference type="Proteomes" id="UP000091956">
    <property type="component" value="Unassembled WGS sequence"/>
</dbReference>
<accession>A0A1B8GVB6</accession>
<name>A0A1B8GVB6_9PEZI</name>
<sequence length="392" mass="42533">MTPRIKSEEEDRASLDQEKHGQAPTPTMATTAPVAIMTTEGSQSPTKVATTPVAVMSTEGSQAAGSRANPLEIPKIDVDSHDSDSDEYDPEDTLIIPGFPCQLNRSTSPVKAADNGSGKAAEKPAESRLTSFDTTGLSVVPSRYIRHPFSNKNKMRLEQSETSSNPPTIDKPAMTKKPFTNLMTSTAPKKITTFEPPKQRIQKPGDTKKEVGLVIHSESGIQNTDSNMCIQKLKKPQLDNIISPAEVSNVISIMEDTPQDQQVNEVEVIDLTTTTTRTKRSTSSKKRTASTMLRAADEPNPQAERSVRARLLQHAAPYNSSRAISDILQFEHVIITMTEAAIGSVTVSSFAGAGADEKTEECKEKYLGFLTSFIGSVGSLKGELLEIAEREE</sequence>
<dbReference type="GeneID" id="28835467"/>
<reference evidence="2 3" key="1">
    <citation type="submission" date="2016-03" db="EMBL/GenBank/DDBJ databases">
        <title>Comparative genomics of Pseudogymnoascus destructans, the fungus causing white-nose syndrome of bats.</title>
        <authorList>
            <person name="Palmer J.M."/>
            <person name="Drees K.P."/>
            <person name="Foster J.T."/>
            <person name="Lindner D.L."/>
        </authorList>
    </citation>
    <scope>NUCLEOTIDE SEQUENCE [LARGE SCALE GENOMIC DNA]</scope>
    <source>
        <strain evidence="2 3">UAMH 10579</strain>
    </source>
</reference>
<feature type="compositionally biased region" description="Basic and acidic residues" evidence="1">
    <location>
        <begin position="74"/>
        <end position="83"/>
    </location>
</feature>
<feature type="region of interest" description="Disordered" evidence="1">
    <location>
        <begin position="57"/>
        <end position="129"/>
    </location>
</feature>
<evidence type="ECO:0000313" key="2">
    <source>
        <dbReference type="EMBL" id="OBT99784.2"/>
    </source>
</evidence>